<dbReference type="EMBL" id="KB020613">
    <property type="protein sequence ID" value="ELA34497.1"/>
    <property type="molecule type" value="Genomic_DNA"/>
</dbReference>
<name>L2G7B3_COLFN</name>
<dbReference type="HOGENOM" id="CLU_1835024_0_0_1"/>
<protein>
    <submittedName>
        <fullName evidence="2">Uncharacterized protein</fullName>
    </submittedName>
</protein>
<evidence type="ECO:0000313" key="2">
    <source>
        <dbReference type="EMBL" id="ELA34497.1"/>
    </source>
</evidence>
<accession>L2G7B3</accession>
<organism evidence="2">
    <name type="scientific">Colletotrichum fructicola (strain Nara gc5)</name>
    <name type="common">Anthracnose fungus</name>
    <name type="synonym">Colletotrichum gloeosporioides (strain Nara gc5)</name>
    <dbReference type="NCBI Taxonomy" id="1213859"/>
    <lineage>
        <taxon>Eukaryota</taxon>
        <taxon>Fungi</taxon>
        <taxon>Dikarya</taxon>
        <taxon>Ascomycota</taxon>
        <taxon>Pezizomycotina</taxon>
        <taxon>Sordariomycetes</taxon>
        <taxon>Hypocreomycetidae</taxon>
        <taxon>Glomerellales</taxon>
        <taxon>Glomerellaceae</taxon>
        <taxon>Colletotrichum</taxon>
        <taxon>Colletotrichum gloeosporioides species complex</taxon>
    </lineage>
</organism>
<evidence type="ECO:0000256" key="1">
    <source>
        <dbReference type="SAM" id="MobiDB-lite"/>
    </source>
</evidence>
<reference evidence="2" key="1">
    <citation type="submission" date="2012-08" db="EMBL/GenBank/DDBJ databases">
        <title>Genome analysis of Colletotrichum orbiculare and Colletotrichum fructicola.</title>
        <authorList>
            <person name="Gan P.H.P."/>
            <person name="Ikeda K."/>
            <person name="Irieda H."/>
            <person name="Narusaka M."/>
            <person name="O'Connell R.J."/>
            <person name="Narusaka Y."/>
            <person name="Takano Y."/>
            <person name="Kubo Y."/>
            <person name="Shirasu K."/>
        </authorList>
    </citation>
    <scope>NUCLEOTIDE SEQUENCE</scope>
    <source>
        <strain evidence="2">Nara gc5</strain>
    </source>
</reference>
<sequence length="140" mass="14721">MASAGHQQHYRSHSSASSGSFNEASFNGARSPHLGNDDDDDHAHATSDSGITVAELKANWRQIQELTRCVGSTLDERGCDAAFREYAKVKEHAELCRSLLSFVEAAAAAADVVLCGPGGCRSAVTAQQEESGSVLERGAG</sequence>
<feature type="compositionally biased region" description="Low complexity" evidence="1">
    <location>
        <begin position="13"/>
        <end position="28"/>
    </location>
</feature>
<gene>
    <name evidence="2" type="ORF">CGGC5_5685</name>
</gene>
<dbReference type="AlphaFoldDB" id="L2G7B3"/>
<proteinExistence type="predicted"/>
<feature type="region of interest" description="Disordered" evidence="1">
    <location>
        <begin position="1"/>
        <end position="48"/>
    </location>
</feature>